<evidence type="ECO:0000259" key="13">
    <source>
        <dbReference type="SMART" id="SM00382"/>
    </source>
</evidence>
<dbReference type="Pfam" id="PF22608">
    <property type="entry name" value="DNAX_ATPase_lid"/>
    <property type="match status" value="1"/>
</dbReference>
<dbReference type="NCBIfam" id="TIGR02397">
    <property type="entry name" value="dnaX_nterm"/>
    <property type="match status" value="1"/>
</dbReference>
<dbReference type="EC" id="2.7.7.7" evidence="2"/>
<dbReference type="GO" id="GO:0009360">
    <property type="term" value="C:DNA polymerase III complex"/>
    <property type="evidence" value="ECO:0007669"/>
    <property type="project" value="InterPro"/>
</dbReference>
<evidence type="ECO:0000256" key="3">
    <source>
        <dbReference type="ARBA" id="ARBA00022679"/>
    </source>
</evidence>
<protein>
    <recommendedName>
        <fullName evidence="2">DNA-directed DNA polymerase</fullName>
        <ecNumber evidence="2">2.7.7.7</ecNumber>
    </recommendedName>
</protein>
<proteinExistence type="inferred from homology"/>
<dbReference type="Pfam" id="PF13177">
    <property type="entry name" value="DNA_pol3_delta2"/>
    <property type="match status" value="1"/>
</dbReference>
<keyword evidence="10" id="KW-0239">DNA-directed DNA polymerase</keyword>
<name>A0A6J6R2C9_9ZZZZ</name>
<dbReference type="CDD" id="cd00009">
    <property type="entry name" value="AAA"/>
    <property type="match status" value="1"/>
</dbReference>
<organism evidence="14">
    <name type="scientific">freshwater metagenome</name>
    <dbReference type="NCBI Taxonomy" id="449393"/>
    <lineage>
        <taxon>unclassified sequences</taxon>
        <taxon>metagenomes</taxon>
        <taxon>ecological metagenomes</taxon>
    </lineage>
</organism>
<dbReference type="InterPro" id="IPR008921">
    <property type="entry name" value="DNA_pol3_clamp-load_cplx_C"/>
</dbReference>
<keyword evidence="7" id="KW-0547">Nucleotide-binding</keyword>
<evidence type="ECO:0000313" key="15">
    <source>
        <dbReference type="EMBL" id="CAB4899137.1"/>
    </source>
</evidence>
<dbReference type="AlphaFoldDB" id="A0A6J6R2C9"/>
<evidence type="ECO:0000256" key="12">
    <source>
        <dbReference type="SAM" id="MobiDB-lite"/>
    </source>
</evidence>
<dbReference type="GO" id="GO:0046872">
    <property type="term" value="F:metal ion binding"/>
    <property type="evidence" value="ECO:0007669"/>
    <property type="project" value="UniProtKB-KW"/>
</dbReference>
<evidence type="ECO:0000256" key="9">
    <source>
        <dbReference type="ARBA" id="ARBA00022840"/>
    </source>
</evidence>
<dbReference type="Gene3D" id="3.40.50.300">
    <property type="entry name" value="P-loop containing nucleotide triphosphate hydrolases"/>
    <property type="match status" value="1"/>
</dbReference>
<evidence type="ECO:0000256" key="5">
    <source>
        <dbReference type="ARBA" id="ARBA00022705"/>
    </source>
</evidence>
<keyword evidence="3" id="KW-0808">Transferase</keyword>
<dbReference type="CDD" id="cd18137">
    <property type="entry name" value="HLD_clamp_pol_III_gamma_tau"/>
    <property type="match status" value="1"/>
</dbReference>
<dbReference type="NCBIfam" id="NF004046">
    <property type="entry name" value="PRK05563.1"/>
    <property type="match status" value="1"/>
</dbReference>
<dbReference type="FunFam" id="1.10.8.60:FF:000013">
    <property type="entry name" value="DNA polymerase III subunit gamma/tau"/>
    <property type="match status" value="1"/>
</dbReference>
<dbReference type="EMBL" id="CAEZYK010000013">
    <property type="protein sequence ID" value="CAB4717827.1"/>
    <property type="molecule type" value="Genomic_DNA"/>
</dbReference>
<dbReference type="InterPro" id="IPR012763">
    <property type="entry name" value="DNA_pol_III_sug/sutau_N"/>
</dbReference>
<dbReference type="GO" id="GO:0003887">
    <property type="term" value="F:DNA-directed DNA polymerase activity"/>
    <property type="evidence" value="ECO:0007669"/>
    <property type="project" value="UniProtKB-KW"/>
</dbReference>
<dbReference type="Gene3D" id="1.20.272.10">
    <property type="match status" value="1"/>
</dbReference>
<evidence type="ECO:0000256" key="2">
    <source>
        <dbReference type="ARBA" id="ARBA00012417"/>
    </source>
</evidence>
<dbReference type="GO" id="GO:0006261">
    <property type="term" value="P:DNA-templated DNA replication"/>
    <property type="evidence" value="ECO:0007669"/>
    <property type="project" value="TreeGrafter"/>
</dbReference>
<feature type="domain" description="AAA+ ATPase" evidence="13">
    <location>
        <begin position="37"/>
        <end position="185"/>
    </location>
</feature>
<keyword evidence="6" id="KW-0479">Metal-binding</keyword>
<comment type="catalytic activity">
    <reaction evidence="11">
        <text>DNA(n) + a 2'-deoxyribonucleoside 5'-triphosphate = DNA(n+1) + diphosphate</text>
        <dbReference type="Rhea" id="RHEA:22508"/>
        <dbReference type="Rhea" id="RHEA-COMP:17339"/>
        <dbReference type="Rhea" id="RHEA-COMP:17340"/>
        <dbReference type="ChEBI" id="CHEBI:33019"/>
        <dbReference type="ChEBI" id="CHEBI:61560"/>
        <dbReference type="ChEBI" id="CHEBI:173112"/>
        <dbReference type="EC" id="2.7.7.7"/>
    </reaction>
</comment>
<evidence type="ECO:0000256" key="10">
    <source>
        <dbReference type="ARBA" id="ARBA00022932"/>
    </source>
</evidence>
<dbReference type="InterPro" id="IPR050238">
    <property type="entry name" value="DNA_Rep/Repair_Clamp_Loader"/>
</dbReference>
<evidence type="ECO:0000256" key="1">
    <source>
        <dbReference type="ARBA" id="ARBA00006360"/>
    </source>
</evidence>
<feature type="region of interest" description="Disordered" evidence="12">
    <location>
        <begin position="557"/>
        <end position="607"/>
    </location>
</feature>
<gene>
    <name evidence="14" type="ORF">UFOPK2683_00392</name>
    <name evidence="15" type="ORF">UFOPK3605_00383</name>
</gene>
<dbReference type="Pfam" id="PF12169">
    <property type="entry name" value="DNA_pol3_gamma3"/>
    <property type="match status" value="1"/>
</dbReference>
<dbReference type="GO" id="GO:0005524">
    <property type="term" value="F:ATP binding"/>
    <property type="evidence" value="ECO:0007669"/>
    <property type="project" value="UniProtKB-KW"/>
</dbReference>
<dbReference type="InterPro" id="IPR045085">
    <property type="entry name" value="HLD_clamp_pol_III_gamma_tau"/>
</dbReference>
<keyword evidence="5" id="KW-0235">DNA replication</keyword>
<reference evidence="14" key="1">
    <citation type="submission" date="2020-05" db="EMBL/GenBank/DDBJ databases">
        <authorList>
            <person name="Chiriac C."/>
            <person name="Salcher M."/>
            <person name="Ghai R."/>
            <person name="Kavagutti S V."/>
        </authorList>
    </citation>
    <scope>NUCLEOTIDE SEQUENCE</scope>
</reference>
<dbReference type="SUPFAM" id="SSF48019">
    <property type="entry name" value="post-AAA+ oligomerization domain-like"/>
    <property type="match status" value="1"/>
</dbReference>
<dbReference type="SUPFAM" id="SSF52540">
    <property type="entry name" value="P-loop containing nucleoside triphosphate hydrolases"/>
    <property type="match status" value="1"/>
</dbReference>
<dbReference type="SMART" id="SM00382">
    <property type="entry name" value="AAA"/>
    <property type="match status" value="1"/>
</dbReference>
<evidence type="ECO:0000256" key="8">
    <source>
        <dbReference type="ARBA" id="ARBA00022833"/>
    </source>
</evidence>
<dbReference type="EMBL" id="CAFBMM010000009">
    <property type="protein sequence ID" value="CAB4899137.1"/>
    <property type="molecule type" value="Genomic_DNA"/>
</dbReference>
<evidence type="ECO:0000256" key="4">
    <source>
        <dbReference type="ARBA" id="ARBA00022695"/>
    </source>
</evidence>
<evidence type="ECO:0000313" key="14">
    <source>
        <dbReference type="EMBL" id="CAB4717827.1"/>
    </source>
</evidence>
<keyword evidence="8" id="KW-0862">Zinc</keyword>
<dbReference type="GO" id="GO:0003677">
    <property type="term" value="F:DNA binding"/>
    <property type="evidence" value="ECO:0007669"/>
    <property type="project" value="InterPro"/>
</dbReference>
<evidence type="ECO:0000256" key="7">
    <source>
        <dbReference type="ARBA" id="ARBA00022741"/>
    </source>
</evidence>
<dbReference type="PANTHER" id="PTHR11669">
    <property type="entry name" value="REPLICATION FACTOR C / DNA POLYMERASE III GAMMA-TAU SUBUNIT"/>
    <property type="match status" value="1"/>
</dbReference>
<feature type="region of interest" description="Disordered" evidence="12">
    <location>
        <begin position="417"/>
        <end position="457"/>
    </location>
</feature>
<dbReference type="Gene3D" id="1.10.8.60">
    <property type="match status" value="1"/>
</dbReference>
<comment type="similarity">
    <text evidence="1">Belongs to the DnaX/STICHEL family.</text>
</comment>
<dbReference type="InterPro" id="IPR027417">
    <property type="entry name" value="P-loop_NTPase"/>
</dbReference>
<dbReference type="InterPro" id="IPR022754">
    <property type="entry name" value="DNA_pol_III_gamma-3"/>
</dbReference>
<dbReference type="PANTHER" id="PTHR11669:SF0">
    <property type="entry name" value="PROTEIN STICHEL-LIKE 2"/>
    <property type="match status" value="1"/>
</dbReference>
<keyword evidence="4" id="KW-0548">Nucleotidyltransferase</keyword>
<keyword evidence="9" id="KW-0067">ATP-binding</keyword>
<dbReference type="InterPro" id="IPR003593">
    <property type="entry name" value="AAA+_ATPase"/>
</dbReference>
<evidence type="ECO:0000256" key="11">
    <source>
        <dbReference type="ARBA" id="ARBA00049244"/>
    </source>
</evidence>
<sequence>MAYQSLYRAYRPQRFSELVGQEHVVNALRAAVRDDRVGHAYLFSGPRGTGKTTSARILAKALNCLELGDDGDPCGECENCVAIADGTFFDLIELDAASSGNIASIQDIIEKTHTGLAPASRKKVFVIDEVHALGGGSSKTAPNALLKTLEEAPDHVVFVLATTNPENVLPTIRSRTQHFEFTLLTSEEIVNHLSDICGRENVVADPEALKVIASAAAGSVRDALSLLDQALAHDRTRLDGAAVAELFGGTAYEVRIEILTAIANEDTPEALISLAGLLDTGHDPRRVAEDLLRCARDIFILNAAGDRVVVSAPEEDHERLRDLARSLGNTTLVRIIETLGEAVTDMRGLEAADPRLVLEVALVRLVRRDAGPPLQTLLERVERLERAAGALASAPAAEPLIMPKRVASEPVAPLAAEADAARSPRQSRPTIGALRRDAPASEPVSEPVREAKVEPEPVAAEPILNTTPPELRAVIDAWSEIVPDLPPATRGAIGGAVPVRIDGDVLIFGVAPELLIAAKPRFKSSADKVRDALVVKVKFNFKLNLEAAPHLSAAEPRVGQGVDLEDEESIDLSETVVAPEEDQSGPVHRLERELGGSVVEELSRKES</sequence>
<accession>A0A6J6R2C9</accession>
<evidence type="ECO:0000256" key="6">
    <source>
        <dbReference type="ARBA" id="ARBA00022723"/>
    </source>
</evidence>